<dbReference type="Proteomes" id="UP001642484">
    <property type="component" value="Unassembled WGS sequence"/>
</dbReference>
<reference evidence="1 2" key="1">
    <citation type="submission" date="2024-02" db="EMBL/GenBank/DDBJ databases">
        <authorList>
            <person name="Chen Y."/>
            <person name="Shah S."/>
            <person name="Dougan E. K."/>
            <person name="Thang M."/>
            <person name="Chan C."/>
        </authorList>
    </citation>
    <scope>NUCLEOTIDE SEQUENCE [LARGE SCALE GENOMIC DNA]</scope>
</reference>
<gene>
    <name evidence="1" type="ORF">CCMP2556_LOCUS46493</name>
</gene>
<evidence type="ECO:0000313" key="2">
    <source>
        <dbReference type="Proteomes" id="UP001642484"/>
    </source>
</evidence>
<sequence length="99" mass="11240">MFETLCQLGWICFGNVLAPALQTYALWCIWSFCEELRVGIHAPALEDLVIGQDKVFLWNPQEPLKQSMRSAQYGAVPVGGEHPIFGSEHETNYPPPRMY</sequence>
<keyword evidence="2" id="KW-1185">Reference proteome</keyword>
<accession>A0ABP0RC03</accession>
<dbReference type="EMBL" id="CAXAMN010025805">
    <property type="protein sequence ID" value="CAK9098116.1"/>
    <property type="molecule type" value="Genomic_DNA"/>
</dbReference>
<organism evidence="1 2">
    <name type="scientific">Durusdinium trenchii</name>
    <dbReference type="NCBI Taxonomy" id="1381693"/>
    <lineage>
        <taxon>Eukaryota</taxon>
        <taxon>Sar</taxon>
        <taxon>Alveolata</taxon>
        <taxon>Dinophyceae</taxon>
        <taxon>Suessiales</taxon>
        <taxon>Symbiodiniaceae</taxon>
        <taxon>Durusdinium</taxon>
    </lineage>
</organism>
<protein>
    <submittedName>
        <fullName evidence="1">Uncharacterized protein</fullName>
    </submittedName>
</protein>
<comment type="caution">
    <text evidence="1">The sequence shown here is derived from an EMBL/GenBank/DDBJ whole genome shotgun (WGS) entry which is preliminary data.</text>
</comment>
<name>A0ABP0RC03_9DINO</name>
<evidence type="ECO:0000313" key="1">
    <source>
        <dbReference type="EMBL" id="CAK9098116.1"/>
    </source>
</evidence>
<proteinExistence type="predicted"/>